<gene>
    <name evidence="3" type="ORF">G1C98_1127</name>
</gene>
<feature type="transmembrane region" description="Helical" evidence="1">
    <location>
        <begin position="163"/>
        <end position="183"/>
    </location>
</feature>
<keyword evidence="4" id="KW-1185">Reference proteome</keyword>
<sequence length="188" mass="19130">MRKISAIFAAIAMTLMSVFALAPSAFADDYSATVNANPNADGTATITVTLDDATYDAGYHYVGVTVDDSLVSNVTVAAEKTYGWWAASENTPHTVTIKLTTLNCKDAKVTVEASKSADGADAITVGSQTVNFPATCSVNGNTNAGAAAAGSNSGNTAQTGASVVPYVIVVALLAIAGVAFLALRKKSR</sequence>
<proteinExistence type="predicted"/>
<reference evidence="3 4" key="1">
    <citation type="submission" date="2020-02" db="EMBL/GenBank/DDBJ databases">
        <title>Characterization of phylogenetic diversity of novel bifidobacterial species isolated in Czech ZOOs.</title>
        <authorList>
            <person name="Lugli G.A."/>
            <person name="Vera N.B."/>
            <person name="Ventura M."/>
        </authorList>
    </citation>
    <scope>NUCLEOTIDE SEQUENCE [LARGE SCALE GENOMIC DNA]</scope>
    <source>
        <strain evidence="3 4">DSM 109960</strain>
    </source>
</reference>
<accession>A0A7Y0HUP3</accession>
<organism evidence="3 4">
    <name type="scientific">Bifidobacterium erythrocebi</name>
    <dbReference type="NCBI Taxonomy" id="2675325"/>
    <lineage>
        <taxon>Bacteria</taxon>
        <taxon>Bacillati</taxon>
        <taxon>Actinomycetota</taxon>
        <taxon>Actinomycetes</taxon>
        <taxon>Bifidobacteriales</taxon>
        <taxon>Bifidobacteriaceae</taxon>
        <taxon>Bifidobacterium</taxon>
    </lineage>
</organism>
<keyword evidence="1" id="KW-1133">Transmembrane helix</keyword>
<dbReference type="EMBL" id="JAAIIF010000008">
    <property type="protein sequence ID" value="NMM96391.1"/>
    <property type="molecule type" value="Genomic_DNA"/>
</dbReference>
<dbReference type="Proteomes" id="UP000529710">
    <property type="component" value="Unassembled WGS sequence"/>
</dbReference>
<dbReference type="RefSeq" id="WP_169080096.1">
    <property type="nucleotide sequence ID" value="NZ_JAAIIF010000008.1"/>
</dbReference>
<dbReference type="AlphaFoldDB" id="A0A7Y0HUP3"/>
<feature type="chain" id="PRO_5031282404" evidence="2">
    <location>
        <begin position="28"/>
        <end position="188"/>
    </location>
</feature>
<keyword evidence="1" id="KW-0812">Transmembrane</keyword>
<comment type="caution">
    <text evidence="3">The sequence shown here is derived from an EMBL/GenBank/DDBJ whole genome shotgun (WGS) entry which is preliminary data.</text>
</comment>
<evidence type="ECO:0000313" key="4">
    <source>
        <dbReference type="Proteomes" id="UP000529710"/>
    </source>
</evidence>
<evidence type="ECO:0000313" key="3">
    <source>
        <dbReference type="EMBL" id="NMM96391.1"/>
    </source>
</evidence>
<evidence type="ECO:0000256" key="2">
    <source>
        <dbReference type="SAM" id="SignalP"/>
    </source>
</evidence>
<feature type="signal peptide" evidence="2">
    <location>
        <begin position="1"/>
        <end position="27"/>
    </location>
</feature>
<name>A0A7Y0HUP3_9BIFI</name>
<protein>
    <submittedName>
        <fullName evidence="3">Uncharacterized protein</fullName>
    </submittedName>
</protein>
<keyword evidence="1" id="KW-0472">Membrane</keyword>
<keyword evidence="2" id="KW-0732">Signal</keyword>
<evidence type="ECO:0000256" key="1">
    <source>
        <dbReference type="SAM" id="Phobius"/>
    </source>
</evidence>